<keyword evidence="1" id="KW-0472">Membrane</keyword>
<reference evidence="2 3" key="1">
    <citation type="submission" date="2016-12" db="EMBL/GenBank/DDBJ databases">
        <authorList>
            <person name="Song W.-J."/>
            <person name="Kurnit D.M."/>
        </authorList>
    </citation>
    <scope>NUCLEOTIDE SEQUENCE [LARGE SCALE GENOMIC DNA]</scope>
    <source>
        <strain evidence="2 3">CGB1038-1_S1</strain>
    </source>
</reference>
<comment type="caution">
    <text evidence="2">The sequence shown here is derived from an EMBL/GenBank/DDBJ whole genome shotgun (WGS) entry which is preliminary data.</text>
</comment>
<evidence type="ECO:0000313" key="2">
    <source>
        <dbReference type="EMBL" id="ONN41887.1"/>
    </source>
</evidence>
<accession>A0A1V2UF03</accession>
<dbReference type="Proteomes" id="UP000189299">
    <property type="component" value="Unassembled WGS sequence"/>
</dbReference>
<proteinExistence type="predicted"/>
<dbReference type="RefSeq" id="WP_077151880.1">
    <property type="nucleotide sequence ID" value="NZ_CABMMO010000012.1"/>
</dbReference>
<feature type="transmembrane region" description="Helical" evidence="1">
    <location>
        <begin position="27"/>
        <end position="45"/>
    </location>
</feature>
<dbReference type="AlphaFoldDB" id="A0A1V2UF03"/>
<dbReference type="EMBL" id="MSTR01000012">
    <property type="protein sequence ID" value="ONN41887.1"/>
    <property type="molecule type" value="Genomic_DNA"/>
</dbReference>
<feature type="transmembrane region" description="Helical" evidence="1">
    <location>
        <begin position="51"/>
        <end position="74"/>
    </location>
</feature>
<sequence length="98" mass="11507">MSKYETKESKELKRELREIDVKGSVKHIIFSIIASIFLGSLYYFFRWKIIGALLLFFSGYGILGIVIVTIALFVQKWGLQKLKEKEESDYFKNDDLNF</sequence>
<evidence type="ECO:0000313" key="3">
    <source>
        <dbReference type="Proteomes" id="UP000189299"/>
    </source>
</evidence>
<keyword evidence="1" id="KW-0812">Transmembrane</keyword>
<protein>
    <submittedName>
        <fullName evidence="2">Uncharacterized protein</fullName>
    </submittedName>
</protein>
<evidence type="ECO:0000256" key="1">
    <source>
        <dbReference type="SAM" id="Phobius"/>
    </source>
</evidence>
<gene>
    <name evidence="2" type="ORF">BTN92_12065</name>
</gene>
<keyword evidence="1" id="KW-1133">Transmembrane helix</keyword>
<name>A0A1V2UF03_ENTMU</name>
<organism evidence="2 3">
    <name type="scientific">Enterococcus mundtii</name>
    <dbReference type="NCBI Taxonomy" id="53346"/>
    <lineage>
        <taxon>Bacteria</taxon>
        <taxon>Bacillati</taxon>
        <taxon>Bacillota</taxon>
        <taxon>Bacilli</taxon>
        <taxon>Lactobacillales</taxon>
        <taxon>Enterococcaceae</taxon>
        <taxon>Enterococcus</taxon>
    </lineage>
</organism>